<comment type="caution">
    <text evidence="2">The sequence shown here is derived from an EMBL/GenBank/DDBJ whole genome shotgun (WGS) entry which is preliminary data.</text>
</comment>
<evidence type="ECO:0000313" key="3">
    <source>
        <dbReference type="Proteomes" id="UP001196413"/>
    </source>
</evidence>
<evidence type="ECO:0000313" key="2">
    <source>
        <dbReference type="EMBL" id="KAJ1361451.1"/>
    </source>
</evidence>
<reference evidence="2" key="1">
    <citation type="submission" date="2021-06" db="EMBL/GenBank/DDBJ databases">
        <title>Parelaphostrongylus tenuis whole genome reference sequence.</title>
        <authorList>
            <person name="Garwood T.J."/>
            <person name="Larsen P.A."/>
            <person name="Fountain-Jones N.M."/>
            <person name="Garbe J.R."/>
            <person name="Macchietto M.G."/>
            <person name="Kania S.A."/>
            <person name="Gerhold R.W."/>
            <person name="Richards J.E."/>
            <person name="Wolf T.M."/>
        </authorList>
    </citation>
    <scope>NUCLEOTIDE SEQUENCE</scope>
    <source>
        <strain evidence="2">MNPRO001-30</strain>
        <tissue evidence="2">Meninges</tissue>
    </source>
</reference>
<sequence length="67" mass="7507">MEHQLECNISEKVKTHPAAHSFAGTNDLQKLQYITSHNSKQPVRPSTEEQESNSHELINPALSNVVI</sequence>
<proteinExistence type="predicted"/>
<gene>
    <name evidence="2" type="ORF">KIN20_020704</name>
</gene>
<dbReference type="Proteomes" id="UP001196413">
    <property type="component" value="Unassembled WGS sequence"/>
</dbReference>
<name>A0AAD5QVQ1_PARTN</name>
<evidence type="ECO:0000256" key="1">
    <source>
        <dbReference type="SAM" id="MobiDB-lite"/>
    </source>
</evidence>
<dbReference type="AlphaFoldDB" id="A0AAD5QVQ1"/>
<feature type="region of interest" description="Disordered" evidence="1">
    <location>
        <begin position="38"/>
        <end position="67"/>
    </location>
</feature>
<accession>A0AAD5QVQ1</accession>
<keyword evidence="3" id="KW-1185">Reference proteome</keyword>
<dbReference type="EMBL" id="JAHQIW010004207">
    <property type="protein sequence ID" value="KAJ1361451.1"/>
    <property type="molecule type" value="Genomic_DNA"/>
</dbReference>
<organism evidence="2 3">
    <name type="scientific">Parelaphostrongylus tenuis</name>
    <name type="common">Meningeal worm</name>
    <dbReference type="NCBI Taxonomy" id="148309"/>
    <lineage>
        <taxon>Eukaryota</taxon>
        <taxon>Metazoa</taxon>
        <taxon>Ecdysozoa</taxon>
        <taxon>Nematoda</taxon>
        <taxon>Chromadorea</taxon>
        <taxon>Rhabditida</taxon>
        <taxon>Rhabditina</taxon>
        <taxon>Rhabditomorpha</taxon>
        <taxon>Strongyloidea</taxon>
        <taxon>Metastrongylidae</taxon>
        <taxon>Parelaphostrongylus</taxon>
    </lineage>
</organism>
<protein>
    <submittedName>
        <fullName evidence="2">Uncharacterized protein</fullName>
    </submittedName>
</protein>